<dbReference type="Pfam" id="PF02424">
    <property type="entry name" value="ApbE"/>
    <property type="match status" value="1"/>
</dbReference>
<name>A0A2S5TEU0_9GAMM</name>
<comment type="catalytic activity">
    <reaction evidence="10 11">
        <text>L-threonyl-[protein] + FAD = FMN-L-threonyl-[protein] + AMP + H(+)</text>
        <dbReference type="Rhea" id="RHEA:36847"/>
        <dbReference type="Rhea" id="RHEA-COMP:11060"/>
        <dbReference type="Rhea" id="RHEA-COMP:11061"/>
        <dbReference type="ChEBI" id="CHEBI:15378"/>
        <dbReference type="ChEBI" id="CHEBI:30013"/>
        <dbReference type="ChEBI" id="CHEBI:57692"/>
        <dbReference type="ChEBI" id="CHEBI:74257"/>
        <dbReference type="ChEBI" id="CHEBI:456215"/>
        <dbReference type="EC" id="2.7.1.180"/>
    </reaction>
</comment>
<accession>A0A2S5TEU0</accession>
<protein>
    <recommendedName>
        <fullName evidence="3 11">FAD:protein FMN transferase</fullName>
        <ecNumber evidence="2 11">2.7.1.180</ecNumber>
    </recommendedName>
    <alternativeName>
        <fullName evidence="9 11">Flavin transferase</fullName>
    </alternativeName>
</protein>
<keyword evidence="14" id="KW-1185">Reference proteome</keyword>
<evidence type="ECO:0000256" key="2">
    <source>
        <dbReference type="ARBA" id="ARBA00011955"/>
    </source>
</evidence>
<dbReference type="GO" id="GO:0046872">
    <property type="term" value="F:metal ion binding"/>
    <property type="evidence" value="ECO:0007669"/>
    <property type="project" value="UniProtKB-UniRule"/>
</dbReference>
<dbReference type="Gene3D" id="3.10.520.10">
    <property type="entry name" value="ApbE-like domains"/>
    <property type="match status" value="1"/>
</dbReference>
<dbReference type="Proteomes" id="UP000238220">
    <property type="component" value="Unassembled WGS sequence"/>
</dbReference>
<gene>
    <name evidence="13" type="ORF">C3942_13415</name>
</gene>
<feature type="binding site" evidence="12">
    <location>
        <position position="165"/>
    </location>
    <ligand>
        <name>Mg(2+)</name>
        <dbReference type="ChEBI" id="CHEBI:18420"/>
    </ligand>
</feature>
<evidence type="ECO:0000256" key="1">
    <source>
        <dbReference type="ARBA" id="ARBA00008282"/>
    </source>
</evidence>
<keyword evidence="6 11" id="KW-0479">Metal-binding</keyword>
<proteinExistence type="inferred from homology"/>
<keyword evidence="5 11" id="KW-0808">Transferase</keyword>
<evidence type="ECO:0000256" key="4">
    <source>
        <dbReference type="ARBA" id="ARBA00022630"/>
    </source>
</evidence>
<dbReference type="InterPro" id="IPR024932">
    <property type="entry name" value="ApbE"/>
</dbReference>
<keyword evidence="4 11" id="KW-0285">Flavoprotein</keyword>
<dbReference type="EC" id="2.7.1.180" evidence="2 11"/>
<dbReference type="AlphaFoldDB" id="A0A2S5TEU0"/>
<dbReference type="PANTHER" id="PTHR30040">
    <property type="entry name" value="THIAMINE BIOSYNTHESIS LIPOPROTEIN APBE"/>
    <property type="match status" value="1"/>
</dbReference>
<evidence type="ECO:0000256" key="7">
    <source>
        <dbReference type="ARBA" id="ARBA00022827"/>
    </source>
</evidence>
<evidence type="ECO:0000256" key="3">
    <source>
        <dbReference type="ARBA" id="ARBA00016337"/>
    </source>
</evidence>
<keyword evidence="8 11" id="KW-0460">Magnesium</keyword>
<comment type="cofactor">
    <cofactor evidence="12">
        <name>Mg(2+)</name>
        <dbReference type="ChEBI" id="CHEBI:18420"/>
    </cofactor>
    <cofactor evidence="12">
        <name>Mn(2+)</name>
        <dbReference type="ChEBI" id="CHEBI:29035"/>
    </cofactor>
    <text evidence="12">Magnesium. Can also use manganese.</text>
</comment>
<comment type="caution">
    <text evidence="13">The sequence shown here is derived from an EMBL/GenBank/DDBJ whole genome shotgun (WGS) entry which is preliminary data.</text>
</comment>
<comment type="similarity">
    <text evidence="1 11">Belongs to the ApbE family.</text>
</comment>
<evidence type="ECO:0000256" key="9">
    <source>
        <dbReference type="ARBA" id="ARBA00031306"/>
    </source>
</evidence>
<dbReference type="PIRSF" id="PIRSF006268">
    <property type="entry name" value="ApbE"/>
    <property type="match status" value="1"/>
</dbReference>
<reference evidence="13 14" key="1">
    <citation type="submission" date="2018-02" db="EMBL/GenBank/DDBJ databases">
        <title>Genome sequencing of Solimonas sp. HR-BB.</title>
        <authorList>
            <person name="Lee Y."/>
            <person name="Jeon C.O."/>
        </authorList>
    </citation>
    <scope>NUCLEOTIDE SEQUENCE [LARGE SCALE GENOMIC DNA]</scope>
    <source>
        <strain evidence="13 14">HR-BB</strain>
    </source>
</reference>
<evidence type="ECO:0000313" key="13">
    <source>
        <dbReference type="EMBL" id="PPE73452.1"/>
    </source>
</evidence>
<dbReference type="OrthoDB" id="9778595at2"/>
<organism evidence="13 14">
    <name type="scientific">Solimonas fluminis</name>
    <dbReference type="NCBI Taxonomy" id="2086571"/>
    <lineage>
        <taxon>Bacteria</taxon>
        <taxon>Pseudomonadati</taxon>
        <taxon>Pseudomonadota</taxon>
        <taxon>Gammaproteobacteria</taxon>
        <taxon>Nevskiales</taxon>
        <taxon>Nevskiaceae</taxon>
        <taxon>Solimonas</taxon>
    </lineage>
</organism>
<evidence type="ECO:0000256" key="10">
    <source>
        <dbReference type="ARBA" id="ARBA00048540"/>
    </source>
</evidence>
<evidence type="ECO:0000256" key="8">
    <source>
        <dbReference type="ARBA" id="ARBA00022842"/>
    </source>
</evidence>
<evidence type="ECO:0000256" key="5">
    <source>
        <dbReference type="ARBA" id="ARBA00022679"/>
    </source>
</evidence>
<evidence type="ECO:0000256" key="6">
    <source>
        <dbReference type="ARBA" id="ARBA00022723"/>
    </source>
</evidence>
<dbReference type="EMBL" id="PSNW01000007">
    <property type="protein sequence ID" value="PPE73452.1"/>
    <property type="molecule type" value="Genomic_DNA"/>
</dbReference>
<evidence type="ECO:0000313" key="14">
    <source>
        <dbReference type="Proteomes" id="UP000238220"/>
    </source>
</evidence>
<dbReference type="GO" id="GO:0016740">
    <property type="term" value="F:transferase activity"/>
    <property type="evidence" value="ECO:0007669"/>
    <property type="project" value="UniProtKB-UniRule"/>
</dbReference>
<keyword evidence="7 11" id="KW-0274">FAD</keyword>
<sequence>MVRPLLVRGLRLQTPAIVRRRFLAMGTEVLVTVACRGRRHDAEAAVLAVRRLIEDFGRDWWAWGPGALGGINRRLADGEAVAIPEAMRPLFRRAWDIHLQTGGAYEPRIGALVRLWGFDDVARIRSAPPPPGEIAAAHAALRAAPGYEESDRYGPAPGISWDFGGIAKGWIVDAALDLLAQHGFPDATVDAGGNLAVRGQRHERAWRIGIRDPRGPAEQPGLLATLDARGEAVNTHGDDQRWFEYQGRRYSHLLDPRSGWPAQGLRALTVVHPDGSWAEAAGAALFVSGPQGWQPLARRLGLAQVLVVHDDGRVQASAALAARLEPEPGVEIEPLD</sequence>
<dbReference type="PANTHER" id="PTHR30040:SF2">
    <property type="entry name" value="FAD:PROTEIN FMN TRANSFERASE"/>
    <property type="match status" value="1"/>
</dbReference>
<dbReference type="SUPFAM" id="SSF143631">
    <property type="entry name" value="ApbE-like"/>
    <property type="match status" value="1"/>
</dbReference>
<evidence type="ECO:0000256" key="11">
    <source>
        <dbReference type="PIRNR" id="PIRNR006268"/>
    </source>
</evidence>
<evidence type="ECO:0000256" key="12">
    <source>
        <dbReference type="PIRSR" id="PIRSR006268-2"/>
    </source>
</evidence>
<dbReference type="InterPro" id="IPR003374">
    <property type="entry name" value="ApbE-like_sf"/>
</dbReference>